<dbReference type="OrthoDB" id="2988890at2"/>
<reference evidence="1" key="1">
    <citation type="submission" date="2015-06" db="EMBL/GenBank/DDBJ databases">
        <authorList>
            <person name="Liu B."/>
            <person name="Wang J."/>
            <person name="Zhu Y."/>
            <person name="Liu G."/>
            <person name="Chen Q."/>
            <person name="Zheng C."/>
            <person name="Che J."/>
            <person name="Ge C."/>
            <person name="Shi H."/>
            <person name="Pan Z."/>
            <person name="Liu X."/>
        </authorList>
    </citation>
    <scope>NUCLEOTIDE SEQUENCE [LARGE SCALE GENOMIC DNA]</scope>
    <source>
        <strain evidence="1">DSM 16346</strain>
    </source>
</reference>
<organism evidence="1 2">
    <name type="scientific">Guptibacillus hwajinpoensis</name>
    <dbReference type="NCBI Taxonomy" id="208199"/>
    <lineage>
        <taxon>Bacteria</taxon>
        <taxon>Bacillati</taxon>
        <taxon>Bacillota</taxon>
        <taxon>Bacilli</taxon>
        <taxon>Bacillales</taxon>
        <taxon>Guptibacillaceae</taxon>
        <taxon>Guptibacillus</taxon>
    </lineage>
</organism>
<comment type="caution">
    <text evidence="1">The sequence shown here is derived from an EMBL/GenBank/DDBJ whole genome shotgun (WGS) entry which is preliminary data.</text>
</comment>
<dbReference type="AlphaFoldDB" id="A0A0J6CYU5"/>
<dbReference type="PATRIC" id="fig|157733.3.peg.1105"/>
<evidence type="ECO:0008006" key="3">
    <source>
        <dbReference type="Google" id="ProtNLM"/>
    </source>
</evidence>
<dbReference type="Pfam" id="PF08868">
    <property type="entry name" value="YugN"/>
    <property type="match status" value="1"/>
</dbReference>
<accession>A0A0J6CYU5</accession>
<gene>
    <name evidence="1" type="ORF">AB986_15150</name>
</gene>
<dbReference type="RefSeq" id="WP_048312057.1">
    <property type="nucleotide sequence ID" value="NZ_CP119526.1"/>
</dbReference>
<proteinExistence type="predicted"/>
<evidence type="ECO:0000313" key="2">
    <source>
        <dbReference type="Proteomes" id="UP000035996"/>
    </source>
</evidence>
<dbReference type="InterPro" id="IPR036491">
    <property type="entry name" value="YugN-like_sf"/>
</dbReference>
<keyword evidence="2" id="KW-1185">Reference proteome</keyword>
<dbReference type="STRING" id="157733.AB986_15150"/>
<dbReference type="SUPFAM" id="SSF160755">
    <property type="entry name" value="YugN-like"/>
    <property type="match status" value="1"/>
</dbReference>
<dbReference type="Gene3D" id="3.30.310.100">
    <property type="entry name" value="YugN-like"/>
    <property type="match status" value="1"/>
</dbReference>
<sequence length="136" mass="15606">MITMDSVLEGKTIELSIMEDKLRQLGYSYGGGWEYDHGYFDYKIDDEDGYLFLRVPIKAVKKELDADGAIVEIGQPFMLSHMYQAGVDPKGNITNITASFNQFQEPTDKDAEIDEKWLKYGERYLKELDAALMPYV</sequence>
<name>A0A0J6CYU5_9BACL</name>
<dbReference type="InterPro" id="IPR014967">
    <property type="entry name" value="Uncharacterised_YugN-like"/>
</dbReference>
<protein>
    <recommendedName>
        <fullName evidence="3">YugN-like family protein</fullName>
    </recommendedName>
</protein>
<dbReference type="Proteomes" id="UP000035996">
    <property type="component" value="Unassembled WGS sequence"/>
</dbReference>
<dbReference type="EMBL" id="LELK01000004">
    <property type="protein sequence ID" value="KMM37204.1"/>
    <property type="molecule type" value="Genomic_DNA"/>
</dbReference>
<evidence type="ECO:0000313" key="1">
    <source>
        <dbReference type="EMBL" id="KMM37204.1"/>
    </source>
</evidence>